<protein>
    <submittedName>
        <fullName evidence="8">Dityrosine transporter</fullName>
    </submittedName>
</protein>
<feature type="transmembrane region" description="Helical" evidence="7">
    <location>
        <begin position="150"/>
        <end position="169"/>
    </location>
</feature>
<dbReference type="Gene3D" id="1.20.1720.10">
    <property type="entry name" value="Multidrug resistance protein D"/>
    <property type="match status" value="1"/>
</dbReference>
<organism evidence="8 9">
    <name type="scientific">Fusarium albosuccineum</name>
    <dbReference type="NCBI Taxonomy" id="1237068"/>
    <lineage>
        <taxon>Eukaryota</taxon>
        <taxon>Fungi</taxon>
        <taxon>Dikarya</taxon>
        <taxon>Ascomycota</taxon>
        <taxon>Pezizomycotina</taxon>
        <taxon>Sordariomycetes</taxon>
        <taxon>Hypocreomycetidae</taxon>
        <taxon>Hypocreales</taxon>
        <taxon>Nectriaceae</taxon>
        <taxon>Fusarium</taxon>
        <taxon>Fusarium decemcellulare species complex</taxon>
    </lineage>
</organism>
<evidence type="ECO:0000256" key="7">
    <source>
        <dbReference type="SAM" id="Phobius"/>
    </source>
</evidence>
<comment type="caution">
    <text evidence="8">The sequence shown here is derived from an EMBL/GenBank/DDBJ whole genome shotgun (WGS) entry which is preliminary data.</text>
</comment>
<dbReference type="GO" id="GO:0005886">
    <property type="term" value="C:plasma membrane"/>
    <property type="evidence" value="ECO:0007669"/>
    <property type="project" value="TreeGrafter"/>
</dbReference>
<dbReference type="OrthoDB" id="3066029at2759"/>
<dbReference type="AlphaFoldDB" id="A0A8H4LJ90"/>
<keyword evidence="3 7" id="KW-1133">Transmembrane helix</keyword>
<reference evidence="8 9" key="1">
    <citation type="submission" date="2020-01" db="EMBL/GenBank/DDBJ databases">
        <title>Identification and distribution of gene clusters putatively required for synthesis of sphingolipid metabolism inhibitors in phylogenetically diverse species of the filamentous fungus Fusarium.</title>
        <authorList>
            <person name="Kim H.-S."/>
            <person name="Busman M."/>
            <person name="Brown D.W."/>
            <person name="Divon H."/>
            <person name="Uhlig S."/>
            <person name="Proctor R.H."/>
        </authorList>
    </citation>
    <scope>NUCLEOTIDE SEQUENCE [LARGE SCALE GENOMIC DNA]</scope>
    <source>
        <strain evidence="8 9">NRRL 20459</strain>
    </source>
</reference>
<dbReference type="InterPro" id="IPR036259">
    <property type="entry name" value="MFS_trans_sf"/>
</dbReference>
<feature type="transmembrane region" description="Helical" evidence="7">
    <location>
        <begin position="175"/>
        <end position="195"/>
    </location>
</feature>
<dbReference type="EMBL" id="JAADYS010000511">
    <property type="protein sequence ID" value="KAF4469163.1"/>
    <property type="molecule type" value="Genomic_DNA"/>
</dbReference>
<evidence type="ECO:0000313" key="9">
    <source>
        <dbReference type="Proteomes" id="UP000554235"/>
    </source>
</evidence>
<keyword evidence="2 7" id="KW-0812">Transmembrane</keyword>
<evidence type="ECO:0000256" key="3">
    <source>
        <dbReference type="ARBA" id="ARBA00022989"/>
    </source>
</evidence>
<gene>
    <name evidence="8" type="ORF">FALBO_3946</name>
</gene>
<dbReference type="PANTHER" id="PTHR23502">
    <property type="entry name" value="MAJOR FACILITATOR SUPERFAMILY"/>
    <property type="match status" value="1"/>
</dbReference>
<dbReference type="PANTHER" id="PTHR23502:SF64">
    <property type="entry name" value="TRANSPORTER, PUTATIVE (AFU_ORTHOLOGUE AFUA_3G11760)-RELATED"/>
    <property type="match status" value="1"/>
</dbReference>
<feature type="region of interest" description="Disordered" evidence="6">
    <location>
        <begin position="1"/>
        <end position="22"/>
    </location>
</feature>
<evidence type="ECO:0000256" key="1">
    <source>
        <dbReference type="ARBA" id="ARBA00004141"/>
    </source>
</evidence>
<keyword evidence="5" id="KW-0325">Glycoprotein</keyword>
<accession>A0A8H4LJ90</accession>
<comment type="subcellular location">
    <subcellularLocation>
        <location evidence="1">Membrane</location>
        <topology evidence="1">Multi-pass membrane protein</topology>
    </subcellularLocation>
</comment>
<keyword evidence="4 7" id="KW-0472">Membrane</keyword>
<sequence length="340" mass="36444">MTVSHERQSSGRGRTSSSDMSRTDIVSIDITYTPTSDDGYRATSHVSGHSAFEPELAAAIEDTQPYHEAGDEVFNRLSRTCKTAIVMGLSFGAFPTPISSRSVLAATPEVTSDHNTTGSIINVSNAAYMIVMALSPVILGPISQVFGRRVVALASSVMFFFLGLATALAPDLATFIVFWAASAFTFVFIGPACICDIYQQSTGLSGAGALSVYFVVPEPALHLKIKELESFPGKKKVRAILSMISPMRVLRPFQYWNITLVAGGSASLTWDVDSLSTPVRSVLNPRFNLKTSLLSGGQWADYTAKQGIKKLGGAGIPDDRLWSTLPFIGVIIPGSMVIYG</sequence>
<feature type="compositionally biased region" description="Low complexity" evidence="6">
    <location>
        <begin position="10"/>
        <end position="22"/>
    </location>
</feature>
<evidence type="ECO:0000256" key="5">
    <source>
        <dbReference type="ARBA" id="ARBA00023180"/>
    </source>
</evidence>
<evidence type="ECO:0000256" key="6">
    <source>
        <dbReference type="SAM" id="MobiDB-lite"/>
    </source>
</evidence>
<dbReference type="GO" id="GO:0022857">
    <property type="term" value="F:transmembrane transporter activity"/>
    <property type="evidence" value="ECO:0007669"/>
    <property type="project" value="TreeGrafter"/>
</dbReference>
<name>A0A8H4LJ90_9HYPO</name>
<proteinExistence type="predicted"/>
<dbReference type="Proteomes" id="UP000554235">
    <property type="component" value="Unassembled WGS sequence"/>
</dbReference>
<keyword evidence="9" id="KW-1185">Reference proteome</keyword>
<evidence type="ECO:0000313" key="8">
    <source>
        <dbReference type="EMBL" id="KAF4469163.1"/>
    </source>
</evidence>
<evidence type="ECO:0000256" key="4">
    <source>
        <dbReference type="ARBA" id="ARBA00023136"/>
    </source>
</evidence>
<feature type="transmembrane region" description="Helical" evidence="7">
    <location>
        <begin position="126"/>
        <end position="143"/>
    </location>
</feature>
<evidence type="ECO:0000256" key="2">
    <source>
        <dbReference type="ARBA" id="ARBA00022692"/>
    </source>
</evidence>
<dbReference type="SUPFAM" id="SSF103473">
    <property type="entry name" value="MFS general substrate transporter"/>
    <property type="match status" value="1"/>
</dbReference>